<reference evidence="2 3" key="1">
    <citation type="journal article" date="2019" name="Genome Biol. Evol.">
        <title>Insights into the evolution of the New World diploid cottons (Gossypium, subgenus Houzingenia) based on genome sequencing.</title>
        <authorList>
            <person name="Grover C.E."/>
            <person name="Arick M.A. 2nd"/>
            <person name="Thrash A."/>
            <person name="Conover J.L."/>
            <person name="Sanders W.S."/>
            <person name="Peterson D.G."/>
            <person name="Frelichowski J.E."/>
            <person name="Scheffler J.A."/>
            <person name="Scheffler B.E."/>
            <person name="Wendel J.F."/>
        </authorList>
    </citation>
    <scope>NUCLEOTIDE SEQUENCE [LARGE SCALE GENOMIC DNA]</scope>
    <source>
        <strain evidence="2">185</strain>
        <tissue evidence="2">Leaf</tissue>
    </source>
</reference>
<name>A0A7J8YJV0_GOSAI</name>
<sequence>MEALHKLDLWRKTDENWRDYHKEYIDIWDHRMKFLPIREPFFSSNIATYLEFRGGAAIGSSPAPTQQRHRCLCHIAVNSFHLFLFILPTPCFFTSTTLYTSTAPYIYTSNANFDTNVDTCTDTDGDIDAAINASIDALVNPNISGFCDIKARTTSYSSTEEGDGGEDEANGGDEDECKGQGEEEY</sequence>
<organism evidence="2 3">
    <name type="scientific">Gossypium aridum</name>
    <name type="common">American cotton</name>
    <name type="synonym">Erioxylum aridum</name>
    <dbReference type="NCBI Taxonomy" id="34290"/>
    <lineage>
        <taxon>Eukaryota</taxon>
        <taxon>Viridiplantae</taxon>
        <taxon>Streptophyta</taxon>
        <taxon>Embryophyta</taxon>
        <taxon>Tracheophyta</taxon>
        <taxon>Spermatophyta</taxon>
        <taxon>Magnoliopsida</taxon>
        <taxon>eudicotyledons</taxon>
        <taxon>Gunneridae</taxon>
        <taxon>Pentapetalae</taxon>
        <taxon>rosids</taxon>
        <taxon>malvids</taxon>
        <taxon>Malvales</taxon>
        <taxon>Malvaceae</taxon>
        <taxon>Malvoideae</taxon>
        <taxon>Gossypium</taxon>
    </lineage>
</organism>
<comment type="caution">
    <text evidence="2">The sequence shown here is derived from an EMBL/GenBank/DDBJ whole genome shotgun (WGS) entry which is preliminary data.</text>
</comment>
<dbReference type="AlphaFoldDB" id="A0A7J8YJV0"/>
<keyword evidence="3" id="KW-1185">Reference proteome</keyword>
<proteinExistence type="predicted"/>
<feature type="compositionally biased region" description="Acidic residues" evidence="1">
    <location>
        <begin position="160"/>
        <end position="176"/>
    </location>
</feature>
<feature type="region of interest" description="Disordered" evidence="1">
    <location>
        <begin position="154"/>
        <end position="185"/>
    </location>
</feature>
<evidence type="ECO:0000256" key="1">
    <source>
        <dbReference type="SAM" id="MobiDB-lite"/>
    </source>
</evidence>
<protein>
    <submittedName>
        <fullName evidence="2">Uncharacterized protein</fullName>
    </submittedName>
</protein>
<gene>
    <name evidence="2" type="ORF">Goari_000938</name>
</gene>
<dbReference type="EMBL" id="JABFAA010000013">
    <property type="protein sequence ID" value="MBA0699289.1"/>
    <property type="molecule type" value="Genomic_DNA"/>
</dbReference>
<evidence type="ECO:0000313" key="3">
    <source>
        <dbReference type="Proteomes" id="UP000593577"/>
    </source>
</evidence>
<accession>A0A7J8YJV0</accession>
<dbReference type="Proteomes" id="UP000593577">
    <property type="component" value="Unassembled WGS sequence"/>
</dbReference>
<evidence type="ECO:0000313" key="2">
    <source>
        <dbReference type="EMBL" id="MBA0699289.1"/>
    </source>
</evidence>